<evidence type="ECO:0000313" key="3">
    <source>
        <dbReference type="Proteomes" id="UP000054495"/>
    </source>
</evidence>
<feature type="transmembrane region" description="Helical" evidence="1">
    <location>
        <begin position="35"/>
        <end position="58"/>
    </location>
</feature>
<dbReference type="PANTHER" id="PTHR11785">
    <property type="entry name" value="AMINO ACID TRANSPORTER"/>
    <property type="match status" value="1"/>
</dbReference>
<dbReference type="Gene3D" id="1.20.1740.10">
    <property type="entry name" value="Amino acid/polyamine transporter I"/>
    <property type="match status" value="1"/>
</dbReference>
<feature type="transmembrane region" description="Helical" evidence="1">
    <location>
        <begin position="70"/>
        <end position="91"/>
    </location>
</feature>
<evidence type="ECO:0000256" key="1">
    <source>
        <dbReference type="SAM" id="Phobius"/>
    </source>
</evidence>
<protein>
    <recommendedName>
        <fullName evidence="4">Amino acid permease/ SLC12A domain-containing protein</fullName>
    </recommendedName>
</protein>
<dbReference type="GO" id="GO:0015179">
    <property type="term" value="F:L-amino acid transmembrane transporter activity"/>
    <property type="evidence" value="ECO:0007669"/>
    <property type="project" value="TreeGrafter"/>
</dbReference>
<keyword evidence="1" id="KW-0812">Transmembrane</keyword>
<name>A0A0D6LQ12_9BILA</name>
<reference evidence="2 3" key="1">
    <citation type="submission" date="2013-05" db="EMBL/GenBank/DDBJ databases">
        <title>Draft genome of the parasitic nematode Anyclostoma ceylanicum.</title>
        <authorList>
            <person name="Mitreva M."/>
        </authorList>
    </citation>
    <scope>NUCLEOTIDE SEQUENCE [LARGE SCALE GENOMIC DNA]</scope>
</reference>
<sequence>MLSMISIKYLTPLPSLLFLGAASIAMLFVADVFVLINYCAFSESLVVAVSVAGLIRLRWSQPKMKAPIKVNIMIPLTFLFLCCLFLVLPFLSQPVELMVGVAIILSGVPVYFLFVRNRRKPDVVHIPWVWLTHWVQKMLFCVPECEE</sequence>
<evidence type="ECO:0008006" key="4">
    <source>
        <dbReference type="Google" id="ProtNLM"/>
    </source>
</evidence>
<dbReference type="InterPro" id="IPR050598">
    <property type="entry name" value="AminoAcid_Transporter"/>
</dbReference>
<feature type="transmembrane region" description="Helical" evidence="1">
    <location>
        <begin position="9"/>
        <end position="29"/>
    </location>
</feature>
<evidence type="ECO:0000313" key="2">
    <source>
        <dbReference type="EMBL" id="EPB69757.1"/>
    </source>
</evidence>
<dbReference type="AlphaFoldDB" id="A0A0D6LQ12"/>
<dbReference type="Proteomes" id="UP000054495">
    <property type="component" value="Unassembled WGS sequence"/>
</dbReference>
<dbReference type="PANTHER" id="PTHR11785:SF528">
    <property type="entry name" value="AMINO ACID TRANSPORTER PROTEIN JHI-21"/>
    <property type="match status" value="1"/>
</dbReference>
<proteinExistence type="predicted"/>
<accession>A0A0D6LQ12</accession>
<gene>
    <name evidence="2" type="ORF">ANCCEY_11149</name>
</gene>
<dbReference type="EMBL" id="KE125256">
    <property type="protein sequence ID" value="EPB69757.1"/>
    <property type="molecule type" value="Genomic_DNA"/>
</dbReference>
<feature type="transmembrane region" description="Helical" evidence="1">
    <location>
        <begin position="97"/>
        <end position="115"/>
    </location>
</feature>
<keyword evidence="3" id="KW-1185">Reference proteome</keyword>
<organism evidence="2 3">
    <name type="scientific">Ancylostoma ceylanicum</name>
    <dbReference type="NCBI Taxonomy" id="53326"/>
    <lineage>
        <taxon>Eukaryota</taxon>
        <taxon>Metazoa</taxon>
        <taxon>Ecdysozoa</taxon>
        <taxon>Nematoda</taxon>
        <taxon>Chromadorea</taxon>
        <taxon>Rhabditida</taxon>
        <taxon>Rhabditina</taxon>
        <taxon>Rhabditomorpha</taxon>
        <taxon>Strongyloidea</taxon>
        <taxon>Ancylostomatidae</taxon>
        <taxon>Ancylostomatinae</taxon>
        <taxon>Ancylostoma</taxon>
    </lineage>
</organism>
<keyword evidence="1" id="KW-0472">Membrane</keyword>
<keyword evidence="1" id="KW-1133">Transmembrane helix</keyword>